<protein>
    <submittedName>
        <fullName evidence="2">Uncharacterized protein</fullName>
    </submittedName>
</protein>
<comment type="caution">
    <text evidence="2">The sequence shown here is derived from an EMBL/GenBank/DDBJ whole genome shotgun (WGS) entry which is preliminary data.</text>
</comment>
<dbReference type="EMBL" id="WTPW01000304">
    <property type="protein sequence ID" value="KAF0525117.1"/>
    <property type="molecule type" value="Genomic_DNA"/>
</dbReference>
<sequence>MMKKLRELKKIKKVKNRDISSTNKPEKSCLKHKKGRIENDDNGSIITEPEEINHTDYKEPFDNAIFGFNKKQENELEVLLEEISAEYDTLIQKLAPKEQELIQEFRGEIVVKKGKNKEVEFKIELSSAYLKLTEVNYAGKTKDPVVYQTQIGTKIDVKK</sequence>
<dbReference type="Proteomes" id="UP000439903">
    <property type="component" value="Unassembled WGS sequence"/>
</dbReference>
<accession>A0A8H4AR78</accession>
<dbReference type="AlphaFoldDB" id="A0A8H4AR78"/>
<evidence type="ECO:0000313" key="3">
    <source>
        <dbReference type="Proteomes" id="UP000439903"/>
    </source>
</evidence>
<reference evidence="2 3" key="1">
    <citation type="journal article" date="2019" name="Environ. Microbiol.">
        <title>At the nexus of three kingdoms: the genome of the mycorrhizal fungus Gigaspora margarita provides insights into plant, endobacterial and fungal interactions.</title>
        <authorList>
            <person name="Venice F."/>
            <person name="Ghignone S."/>
            <person name="Salvioli di Fossalunga A."/>
            <person name="Amselem J."/>
            <person name="Novero M."/>
            <person name="Xianan X."/>
            <person name="Sedzielewska Toro K."/>
            <person name="Morin E."/>
            <person name="Lipzen A."/>
            <person name="Grigoriev I.V."/>
            <person name="Henrissat B."/>
            <person name="Martin F.M."/>
            <person name="Bonfante P."/>
        </authorList>
    </citation>
    <scope>NUCLEOTIDE SEQUENCE [LARGE SCALE GENOMIC DNA]</scope>
    <source>
        <strain evidence="2 3">BEG34</strain>
    </source>
</reference>
<feature type="compositionally biased region" description="Basic residues" evidence="1">
    <location>
        <begin position="1"/>
        <end position="15"/>
    </location>
</feature>
<feature type="region of interest" description="Disordered" evidence="1">
    <location>
        <begin position="1"/>
        <end position="45"/>
    </location>
</feature>
<name>A0A8H4AR78_GIGMA</name>
<evidence type="ECO:0000313" key="2">
    <source>
        <dbReference type="EMBL" id="KAF0525117.1"/>
    </source>
</evidence>
<organism evidence="2 3">
    <name type="scientific">Gigaspora margarita</name>
    <dbReference type="NCBI Taxonomy" id="4874"/>
    <lineage>
        <taxon>Eukaryota</taxon>
        <taxon>Fungi</taxon>
        <taxon>Fungi incertae sedis</taxon>
        <taxon>Mucoromycota</taxon>
        <taxon>Glomeromycotina</taxon>
        <taxon>Glomeromycetes</taxon>
        <taxon>Diversisporales</taxon>
        <taxon>Gigasporaceae</taxon>
        <taxon>Gigaspora</taxon>
    </lineage>
</organism>
<proteinExistence type="predicted"/>
<gene>
    <name evidence="2" type="ORF">F8M41_014752</name>
</gene>
<evidence type="ECO:0000256" key="1">
    <source>
        <dbReference type="SAM" id="MobiDB-lite"/>
    </source>
</evidence>
<keyword evidence="3" id="KW-1185">Reference proteome</keyword>